<reference evidence="1 2" key="1">
    <citation type="journal article" date="2019" name="PLoS Biol.">
        <title>Sex chromosomes control vertical transmission of feminizing Wolbachia symbionts in an isopod.</title>
        <authorList>
            <person name="Becking T."/>
            <person name="Chebbi M.A."/>
            <person name="Giraud I."/>
            <person name="Moumen B."/>
            <person name="Laverre T."/>
            <person name="Caubet Y."/>
            <person name="Peccoud J."/>
            <person name="Gilbert C."/>
            <person name="Cordaux R."/>
        </authorList>
    </citation>
    <scope>NUCLEOTIDE SEQUENCE [LARGE SCALE GENOMIC DNA]</scope>
    <source>
        <strain evidence="1">ANa2</strain>
        <tissue evidence="1">Whole body excluding digestive tract and cuticle</tissue>
    </source>
</reference>
<evidence type="ECO:0000313" key="2">
    <source>
        <dbReference type="Proteomes" id="UP000326759"/>
    </source>
</evidence>
<proteinExistence type="predicted"/>
<dbReference type="InterPro" id="IPR032675">
    <property type="entry name" value="LRR_dom_sf"/>
</dbReference>
<protein>
    <submittedName>
        <fullName evidence="1">Uncharacterized protein</fullName>
    </submittedName>
</protein>
<dbReference type="PANTHER" id="PTHR20872:SF1">
    <property type="entry name" value="F-BOX DOMAIN-CONTAINING PROTEIN"/>
    <property type="match status" value="1"/>
</dbReference>
<dbReference type="OrthoDB" id="9974792at2759"/>
<dbReference type="Proteomes" id="UP000326759">
    <property type="component" value="Unassembled WGS sequence"/>
</dbReference>
<dbReference type="AlphaFoldDB" id="A0A5N5TNM7"/>
<gene>
    <name evidence="1" type="ORF">Anas_03379</name>
</gene>
<name>A0A5N5TNM7_9CRUS</name>
<evidence type="ECO:0000313" key="1">
    <source>
        <dbReference type="EMBL" id="KAB7507701.1"/>
    </source>
</evidence>
<accession>A0A5N5TNM7</accession>
<comment type="caution">
    <text evidence="1">The sequence shown here is derived from an EMBL/GenBank/DDBJ whole genome shotgun (WGS) entry which is preliminary data.</text>
</comment>
<keyword evidence="2" id="KW-1185">Reference proteome</keyword>
<sequence>MEIVDLYKGDLEIFAYKQLPRFYMPRSFHDRVDSSLLLLVRQCPYINTLMIREKISTSTVLLLTYTAKNLQYLFVRKNALILKADWPCSPDWTPEFYTWLCKNSRSYEAMEREVSQMLGCRWQALTDKQFKIVQLELNKPLYMYS</sequence>
<organism evidence="1 2">
    <name type="scientific">Armadillidium nasatum</name>
    <dbReference type="NCBI Taxonomy" id="96803"/>
    <lineage>
        <taxon>Eukaryota</taxon>
        <taxon>Metazoa</taxon>
        <taxon>Ecdysozoa</taxon>
        <taxon>Arthropoda</taxon>
        <taxon>Crustacea</taxon>
        <taxon>Multicrustacea</taxon>
        <taxon>Malacostraca</taxon>
        <taxon>Eumalacostraca</taxon>
        <taxon>Peracarida</taxon>
        <taxon>Isopoda</taxon>
        <taxon>Oniscidea</taxon>
        <taxon>Crinocheta</taxon>
        <taxon>Armadillidiidae</taxon>
        <taxon>Armadillidium</taxon>
    </lineage>
</organism>
<dbReference type="PANTHER" id="PTHR20872">
    <property type="match status" value="1"/>
</dbReference>
<dbReference type="EMBL" id="SEYY01000258">
    <property type="protein sequence ID" value="KAB7507701.1"/>
    <property type="molecule type" value="Genomic_DNA"/>
</dbReference>
<dbReference type="Gene3D" id="3.80.10.10">
    <property type="entry name" value="Ribonuclease Inhibitor"/>
    <property type="match status" value="1"/>
</dbReference>